<keyword evidence="10" id="KW-0234">DNA repair</keyword>
<keyword evidence="6 15" id="KW-0347">Helicase</keyword>
<evidence type="ECO:0000256" key="10">
    <source>
        <dbReference type="ARBA" id="ARBA00023204"/>
    </source>
</evidence>
<dbReference type="InterPro" id="IPR000212">
    <property type="entry name" value="DNA_helicase_UvrD/REP"/>
</dbReference>
<keyword evidence="11" id="KW-0413">Isomerase</keyword>
<dbReference type="InterPro" id="IPR038726">
    <property type="entry name" value="PDDEXK_AddAB-type"/>
</dbReference>
<evidence type="ECO:0000256" key="15">
    <source>
        <dbReference type="PROSITE-ProRule" id="PRU00560"/>
    </source>
</evidence>
<evidence type="ECO:0000256" key="5">
    <source>
        <dbReference type="ARBA" id="ARBA00022801"/>
    </source>
</evidence>
<dbReference type="RefSeq" id="WP_035122952.1">
    <property type="nucleotide sequence ID" value="NZ_JRNE01000066.1"/>
</dbReference>
<dbReference type="InterPro" id="IPR013986">
    <property type="entry name" value="DExx_box_DNA_helicase_dom_sf"/>
</dbReference>
<keyword evidence="7" id="KW-0269">Exonuclease</keyword>
<dbReference type="InterPro" id="IPR014017">
    <property type="entry name" value="DNA_helicase_UvrD-like_C"/>
</dbReference>
<comment type="similarity">
    <text evidence="1">Belongs to the helicase family. UvrD subfamily.</text>
</comment>
<dbReference type="Gene3D" id="1.10.10.160">
    <property type="match status" value="1"/>
</dbReference>
<name>A0A095ZB12_9CORY</name>
<evidence type="ECO:0000256" key="6">
    <source>
        <dbReference type="ARBA" id="ARBA00022806"/>
    </source>
</evidence>
<dbReference type="SUPFAM" id="SSF52980">
    <property type="entry name" value="Restriction endonuclease-like"/>
    <property type="match status" value="1"/>
</dbReference>
<evidence type="ECO:0000256" key="9">
    <source>
        <dbReference type="ARBA" id="ARBA00023125"/>
    </source>
</evidence>
<reference evidence="19 20" key="1">
    <citation type="submission" date="2014-07" db="EMBL/GenBank/DDBJ databases">
        <authorList>
            <person name="McCorrison J."/>
            <person name="Sanka R."/>
            <person name="Torralba M."/>
            <person name="Gillis M."/>
            <person name="Haft D.H."/>
            <person name="Methe B."/>
            <person name="Sutton G."/>
            <person name="Nelson K.E."/>
        </authorList>
    </citation>
    <scope>NUCLEOTIDE SEQUENCE [LARGE SCALE GENOMIC DNA]</scope>
    <source>
        <strain evidence="19 20">DNF00450</strain>
    </source>
</reference>
<keyword evidence="9" id="KW-0238">DNA-binding</keyword>
<evidence type="ECO:0000256" key="7">
    <source>
        <dbReference type="ARBA" id="ARBA00022839"/>
    </source>
</evidence>
<dbReference type="Pfam" id="PF12705">
    <property type="entry name" value="PDDEXK_1"/>
    <property type="match status" value="1"/>
</dbReference>
<dbReference type="PROSITE" id="PS51217">
    <property type="entry name" value="UVRD_HELICASE_CTER"/>
    <property type="match status" value="1"/>
</dbReference>
<evidence type="ECO:0000256" key="11">
    <source>
        <dbReference type="ARBA" id="ARBA00023235"/>
    </source>
</evidence>
<dbReference type="InterPro" id="IPR011335">
    <property type="entry name" value="Restrct_endonuc-II-like"/>
</dbReference>
<feature type="compositionally biased region" description="Low complexity" evidence="16">
    <location>
        <begin position="852"/>
        <end position="870"/>
    </location>
</feature>
<evidence type="ECO:0000259" key="17">
    <source>
        <dbReference type="PROSITE" id="PS51198"/>
    </source>
</evidence>
<dbReference type="Gene3D" id="1.10.486.10">
    <property type="entry name" value="PCRA, domain 4"/>
    <property type="match status" value="1"/>
</dbReference>
<dbReference type="AlphaFoldDB" id="A0A095ZB12"/>
<evidence type="ECO:0000256" key="4">
    <source>
        <dbReference type="ARBA" id="ARBA00022763"/>
    </source>
</evidence>
<dbReference type="Gene3D" id="3.40.50.300">
    <property type="entry name" value="P-loop containing nucleotide triphosphate hydrolases"/>
    <property type="match status" value="3"/>
</dbReference>
<keyword evidence="8 15" id="KW-0067">ATP-binding</keyword>
<comment type="catalytic activity">
    <reaction evidence="14">
        <text>ATP + H2O = ADP + phosphate + H(+)</text>
        <dbReference type="Rhea" id="RHEA:13065"/>
        <dbReference type="ChEBI" id="CHEBI:15377"/>
        <dbReference type="ChEBI" id="CHEBI:15378"/>
        <dbReference type="ChEBI" id="CHEBI:30616"/>
        <dbReference type="ChEBI" id="CHEBI:43474"/>
        <dbReference type="ChEBI" id="CHEBI:456216"/>
        <dbReference type="EC" id="5.6.2.4"/>
    </reaction>
</comment>
<feature type="binding site" evidence="15">
    <location>
        <begin position="42"/>
        <end position="49"/>
    </location>
    <ligand>
        <name>ATP</name>
        <dbReference type="ChEBI" id="CHEBI:30616"/>
    </ligand>
</feature>
<dbReference type="eggNOG" id="COG2887">
    <property type="taxonomic scope" value="Bacteria"/>
</dbReference>
<evidence type="ECO:0000256" key="12">
    <source>
        <dbReference type="ARBA" id="ARBA00034617"/>
    </source>
</evidence>
<evidence type="ECO:0000256" key="1">
    <source>
        <dbReference type="ARBA" id="ARBA00009922"/>
    </source>
</evidence>
<dbReference type="GO" id="GO:0005829">
    <property type="term" value="C:cytosol"/>
    <property type="evidence" value="ECO:0007669"/>
    <property type="project" value="TreeGrafter"/>
</dbReference>
<keyword evidence="5 15" id="KW-0378">Hydrolase</keyword>
<dbReference type="GO" id="GO:0033202">
    <property type="term" value="C:DNA helicase complex"/>
    <property type="evidence" value="ECO:0007669"/>
    <property type="project" value="TreeGrafter"/>
</dbReference>
<protein>
    <recommendedName>
        <fullName evidence="13">DNA 3'-5' helicase</fullName>
        <ecNumber evidence="13">5.6.2.4</ecNumber>
    </recommendedName>
</protein>
<dbReference type="InterPro" id="IPR027417">
    <property type="entry name" value="P-loop_NTPase"/>
</dbReference>
<dbReference type="CDD" id="cd17932">
    <property type="entry name" value="DEXQc_UvrD"/>
    <property type="match status" value="1"/>
</dbReference>
<evidence type="ECO:0000256" key="2">
    <source>
        <dbReference type="ARBA" id="ARBA00022722"/>
    </source>
</evidence>
<evidence type="ECO:0000256" key="14">
    <source>
        <dbReference type="ARBA" id="ARBA00048988"/>
    </source>
</evidence>
<feature type="region of interest" description="Disordered" evidence="16">
    <location>
        <begin position="714"/>
        <end position="734"/>
    </location>
</feature>
<dbReference type="InterPro" id="IPR014016">
    <property type="entry name" value="UvrD-like_ATP-bd"/>
</dbReference>
<dbReference type="PROSITE" id="PS51198">
    <property type="entry name" value="UVRD_HELICASE_ATP_BIND"/>
    <property type="match status" value="1"/>
</dbReference>
<evidence type="ECO:0000256" key="8">
    <source>
        <dbReference type="ARBA" id="ARBA00022840"/>
    </source>
</evidence>
<dbReference type="GO" id="GO:0000725">
    <property type="term" value="P:recombinational repair"/>
    <property type="evidence" value="ECO:0007669"/>
    <property type="project" value="TreeGrafter"/>
</dbReference>
<evidence type="ECO:0000259" key="18">
    <source>
        <dbReference type="PROSITE" id="PS51217"/>
    </source>
</evidence>
<dbReference type="PANTHER" id="PTHR11070:SF55">
    <property type="entry name" value="DNA 3'-5' HELICASE"/>
    <property type="match status" value="1"/>
</dbReference>
<dbReference type="PANTHER" id="PTHR11070">
    <property type="entry name" value="UVRD / RECB / PCRA DNA HELICASE FAMILY MEMBER"/>
    <property type="match status" value="1"/>
</dbReference>
<keyword evidence="4" id="KW-0227">DNA damage</keyword>
<organism evidence="19 20">
    <name type="scientific">Corynebacterium freneyi DNF00450</name>
    <dbReference type="NCBI Taxonomy" id="1287475"/>
    <lineage>
        <taxon>Bacteria</taxon>
        <taxon>Bacillati</taxon>
        <taxon>Actinomycetota</taxon>
        <taxon>Actinomycetes</taxon>
        <taxon>Mycobacteriales</taxon>
        <taxon>Corynebacteriaceae</taxon>
        <taxon>Corynebacterium</taxon>
    </lineage>
</organism>
<comment type="caution">
    <text evidence="19">The sequence shown here is derived from an EMBL/GenBank/DDBJ whole genome shotgun (WGS) entry which is preliminary data.</text>
</comment>
<evidence type="ECO:0000256" key="16">
    <source>
        <dbReference type="SAM" id="MobiDB-lite"/>
    </source>
</evidence>
<dbReference type="GO" id="GO:0003677">
    <property type="term" value="F:DNA binding"/>
    <property type="evidence" value="ECO:0007669"/>
    <property type="project" value="UniProtKB-KW"/>
</dbReference>
<gene>
    <name evidence="19" type="ORF">HMPREF1650_09820</name>
</gene>
<dbReference type="GO" id="GO:0005524">
    <property type="term" value="F:ATP binding"/>
    <property type="evidence" value="ECO:0007669"/>
    <property type="project" value="UniProtKB-UniRule"/>
</dbReference>
<dbReference type="eggNOG" id="COG0210">
    <property type="taxonomic scope" value="Bacteria"/>
</dbReference>
<comment type="catalytic activity">
    <reaction evidence="12">
        <text>Couples ATP hydrolysis with the unwinding of duplex DNA by translocating in the 3'-5' direction.</text>
        <dbReference type="EC" id="5.6.2.4"/>
    </reaction>
</comment>
<sequence length="1113" mass="121277">MNAGRKIIDPVTLSRMIGQPHQPTPAQADVIGAPPEPLLVVAGAGAGKTETMAARVVWLVANGFVRPEEVLGLTFTRKAARELGQRIRERLASLAASRAFDAVASPLVREALQVITPEVSTYDAYAGSLVREYGLLLPAEPGAEVLDGATQWQMAWELVRDRGSIATDLGVADLVGKLMTLSEEIDSNLASVDEVREQTEAFIANVMQTPKAPRQRKDLHSKLEGPLRAQRDRLAMLPLVGELRRRHEDAGAVTFGRQMAMAARLADGIGEVGESERARFRVVMLDEYQDTSHAQRVLLRALFAGTAVTAVGDPMQAIYEWRGATAANLTRFVTDFPRPDGRPAEKKQLLTSWRNPSAVLELANDVSSRAFGDGPRTVEELAPRAGAERGTVRLALHSTADDELTWVAEHMAEEFRAAREEGRSITAAVLVRKNKHSAAILDALTAAGVPAEIVGLAGLLTLPEILDVIACLRVLADPADDRAMLRILTWPRAPLGAADIKALGRRARQLARYAGETVVEAEVDGPLSALDADLAEIAAQRVTPPTGLGHAVADPALDDEGDAAPGYSDEGRRRIADLSAKLRNLRRFSLRKPLPELIADVEEAFGIRVEAAVSEVGTVHLDRFTEVAADFSRRLGGELPAFLGYLERAAVHDKGLEPGKTRMRGDRVEIMTVHKAKGLEWNVVAVPHVCASVYDEVQVDTWLTKAQLLPSDVVGEDEAGRGESGDGAPVLDTSGAENQSELAAALEEHKAQYRMAKIAEADRLFYVAVTRAEDVLLVSGSQRMTPGRKKPDGPSEHLTALRALRPDAVETWVDEVSAEPLPIPDAEGVRWPAAPDPARREVLERAAGLVRSFSDPDSPDAVSAPDSSRPVPGDLSQVWEDEVSMLLEERRRARAEAVSVPMPVQLSTSEYQALRADPEAFARRRARPVPYKPNRFARRGTAFHAWLENRFGTSALLDDDDLFAVVDEDGEMVDADVEKLKARFSASQWADRTPEFVEEPFDIGVGGRRIVGRIDAVFRIDGTWMVVDWKTGRRPVGEKARQAALQLAVYRIAWADRRRAAGEDIDPGDVRAAFHYIVDDVTVEPAGKDLPDRLELDEAMRELVADTTTRKGG</sequence>
<evidence type="ECO:0000256" key="3">
    <source>
        <dbReference type="ARBA" id="ARBA00022741"/>
    </source>
</evidence>
<dbReference type="Proteomes" id="UP000029548">
    <property type="component" value="Unassembled WGS sequence"/>
</dbReference>
<dbReference type="SUPFAM" id="SSF52540">
    <property type="entry name" value="P-loop containing nucleoside triphosphate hydrolases"/>
    <property type="match status" value="1"/>
</dbReference>
<proteinExistence type="inferred from homology"/>
<dbReference type="InterPro" id="IPR011604">
    <property type="entry name" value="PDDEXK-like_dom_sf"/>
</dbReference>
<dbReference type="Pfam" id="PF00580">
    <property type="entry name" value="UvrD-helicase"/>
    <property type="match status" value="1"/>
</dbReference>
<keyword evidence="2" id="KW-0540">Nuclease</keyword>
<evidence type="ECO:0000313" key="19">
    <source>
        <dbReference type="EMBL" id="KGF15887.1"/>
    </source>
</evidence>
<dbReference type="GO" id="GO:0004527">
    <property type="term" value="F:exonuclease activity"/>
    <property type="evidence" value="ECO:0007669"/>
    <property type="project" value="UniProtKB-KW"/>
</dbReference>
<feature type="region of interest" description="Disordered" evidence="16">
    <location>
        <begin position="850"/>
        <end position="874"/>
    </location>
</feature>
<feature type="domain" description="UvrD-like helicase ATP-binding" evidence="17">
    <location>
        <begin position="21"/>
        <end position="356"/>
    </location>
</feature>
<dbReference type="GO" id="GO:0043138">
    <property type="term" value="F:3'-5' DNA helicase activity"/>
    <property type="evidence" value="ECO:0007669"/>
    <property type="project" value="UniProtKB-EC"/>
</dbReference>
<dbReference type="EC" id="5.6.2.4" evidence="13"/>
<dbReference type="Gene3D" id="3.90.320.10">
    <property type="match status" value="1"/>
</dbReference>
<accession>A0A095ZB12</accession>
<evidence type="ECO:0000313" key="20">
    <source>
        <dbReference type="Proteomes" id="UP000029548"/>
    </source>
</evidence>
<evidence type="ECO:0000256" key="13">
    <source>
        <dbReference type="ARBA" id="ARBA00034808"/>
    </source>
</evidence>
<dbReference type="EMBL" id="JRNE01000066">
    <property type="protein sequence ID" value="KGF15887.1"/>
    <property type="molecule type" value="Genomic_DNA"/>
</dbReference>
<dbReference type="Pfam" id="PF13361">
    <property type="entry name" value="UvrD_C"/>
    <property type="match status" value="2"/>
</dbReference>
<keyword evidence="3 15" id="KW-0547">Nucleotide-binding</keyword>
<feature type="domain" description="UvrD-like helicase C-terminal" evidence="18">
    <location>
        <begin position="357"/>
        <end position="678"/>
    </location>
</feature>